<evidence type="ECO:0000313" key="3">
    <source>
        <dbReference type="Proteomes" id="UP000015453"/>
    </source>
</evidence>
<dbReference type="GO" id="GO:0008289">
    <property type="term" value="F:lipid binding"/>
    <property type="evidence" value="ECO:0007669"/>
    <property type="project" value="InterPro"/>
</dbReference>
<dbReference type="PROSITE" id="PS50191">
    <property type="entry name" value="CRAL_TRIO"/>
    <property type="match status" value="1"/>
</dbReference>
<dbReference type="Proteomes" id="UP000015453">
    <property type="component" value="Unassembled WGS sequence"/>
</dbReference>
<evidence type="ECO:0000259" key="1">
    <source>
        <dbReference type="PROSITE" id="PS50191"/>
    </source>
</evidence>
<reference evidence="2 3" key="1">
    <citation type="journal article" date="2013" name="BMC Genomics">
        <title>The miniature genome of a carnivorous plant Genlisea aurea contains a low number of genes and short non-coding sequences.</title>
        <authorList>
            <person name="Leushkin E.V."/>
            <person name="Sutormin R.A."/>
            <person name="Nabieva E.R."/>
            <person name="Penin A.A."/>
            <person name="Kondrashov A.S."/>
            <person name="Logacheva M.D."/>
        </authorList>
    </citation>
    <scope>NUCLEOTIDE SEQUENCE [LARGE SCALE GENOMIC DNA]</scope>
</reference>
<dbReference type="InterPro" id="IPR044834">
    <property type="entry name" value="PATL"/>
</dbReference>
<dbReference type="Gene3D" id="3.40.525.10">
    <property type="entry name" value="CRAL-TRIO lipid binding domain"/>
    <property type="match status" value="1"/>
</dbReference>
<feature type="non-terminal residue" evidence="2">
    <location>
        <position position="1"/>
    </location>
</feature>
<name>S8CQ77_9LAMI</name>
<dbReference type="InterPro" id="IPR056794">
    <property type="entry name" value="PATL1-6_C_GOLD"/>
</dbReference>
<gene>
    <name evidence="2" type="ORF">M569_05915</name>
</gene>
<dbReference type="Pfam" id="PF25099">
    <property type="entry name" value="GOLD_PATL1_C"/>
    <property type="match status" value="1"/>
</dbReference>
<dbReference type="PANTHER" id="PTHR45932:SF3">
    <property type="entry name" value="PATELLIN-4-LIKE"/>
    <property type="match status" value="1"/>
</dbReference>
<dbReference type="AlphaFoldDB" id="S8CQ77"/>
<protein>
    <recommendedName>
        <fullName evidence="1">CRAL-TRIO domain-containing protein</fullName>
    </recommendedName>
</protein>
<feature type="non-terminal residue" evidence="2">
    <location>
        <position position="296"/>
    </location>
</feature>
<keyword evidence="3" id="KW-1185">Reference proteome</keyword>
<dbReference type="EMBL" id="AUSU01002401">
    <property type="protein sequence ID" value="EPS68855.1"/>
    <property type="molecule type" value="Genomic_DNA"/>
</dbReference>
<accession>S8CQ77</accession>
<dbReference type="SUPFAM" id="SSF46938">
    <property type="entry name" value="CRAL/TRIO N-terminal domain"/>
    <property type="match status" value="1"/>
</dbReference>
<dbReference type="InterPro" id="IPR001251">
    <property type="entry name" value="CRAL-TRIO_dom"/>
</dbReference>
<dbReference type="SUPFAM" id="SSF52087">
    <property type="entry name" value="CRAL/TRIO domain"/>
    <property type="match status" value="1"/>
</dbReference>
<dbReference type="CDD" id="cd00170">
    <property type="entry name" value="SEC14"/>
    <property type="match status" value="1"/>
</dbReference>
<proteinExistence type="predicted"/>
<sequence length="296" mass="34072">EKSKEIALWGIPLLPSSGHEGTDSVLMKFLKAKHYKVGDALQSLRKTLKWRAEFRPEKCFESDISWFRSGTDNEGRPLCYSVLGEEFQRKLFNPRYEKNGYRDDLRWRIFCLEKGIQHLSFKPGGVDSFIQIFDLRNAPKLADGGEANLICKKMTSMILDHYPGIVYKNMIVNSPSMFSTLDAFIRKRSKNRIIFVKPSSVTQALLKFATIENIPVQYGGLKRDNDEEAEFTADDKVLEMDVKPFSTEYIRIPINETGVTVTWDLTVVGCEVTYREEFVPDDDRSYKILLLEKKLG</sequence>
<dbReference type="Pfam" id="PF00650">
    <property type="entry name" value="CRAL_TRIO"/>
    <property type="match status" value="1"/>
</dbReference>
<dbReference type="PANTHER" id="PTHR45932">
    <property type="entry name" value="PATELLIN-1"/>
    <property type="match status" value="1"/>
</dbReference>
<organism evidence="2 3">
    <name type="scientific">Genlisea aurea</name>
    <dbReference type="NCBI Taxonomy" id="192259"/>
    <lineage>
        <taxon>Eukaryota</taxon>
        <taxon>Viridiplantae</taxon>
        <taxon>Streptophyta</taxon>
        <taxon>Embryophyta</taxon>
        <taxon>Tracheophyta</taxon>
        <taxon>Spermatophyta</taxon>
        <taxon>Magnoliopsida</taxon>
        <taxon>eudicotyledons</taxon>
        <taxon>Gunneridae</taxon>
        <taxon>Pentapetalae</taxon>
        <taxon>asterids</taxon>
        <taxon>lamiids</taxon>
        <taxon>Lamiales</taxon>
        <taxon>Lentibulariaceae</taxon>
        <taxon>Genlisea</taxon>
    </lineage>
</organism>
<evidence type="ECO:0000313" key="2">
    <source>
        <dbReference type="EMBL" id="EPS68855.1"/>
    </source>
</evidence>
<dbReference type="SMART" id="SM00516">
    <property type="entry name" value="SEC14"/>
    <property type="match status" value="1"/>
</dbReference>
<feature type="domain" description="CRAL-TRIO" evidence="1">
    <location>
        <begin position="70"/>
        <end position="226"/>
    </location>
</feature>
<dbReference type="InterPro" id="IPR036865">
    <property type="entry name" value="CRAL-TRIO_dom_sf"/>
</dbReference>
<comment type="caution">
    <text evidence="2">The sequence shown here is derived from an EMBL/GenBank/DDBJ whole genome shotgun (WGS) entry which is preliminary data.</text>
</comment>
<dbReference type="InterPro" id="IPR036273">
    <property type="entry name" value="CRAL/TRIO_N_dom_sf"/>
</dbReference>
<dbReference type="OrthoDB" id="75724at2759"/>